<dbReference type="InterPro" id="IPR019587">
    <property type="entry name" value="Polyketide_cyclase/dehydratase"/>
</dbReference>
<sequence>MRYEVQVDVAAPAEVAWSVLADPSEWPLITDSFIKVTPKGAGGLVVGQRYVVRQPSMRAMSWRVTEVEEGVGFTWRATVLGVRTEASHRVVARETGARFELVLEQTGLLAGMTGAIGGTHYRALVDREAATFAGAAEHRAR</sequence>
<dbReference type="Pfam" id="PF10604">
    <property type="entry name" value="Polyketide_cyc2"/>
    <property type="match status" value="1"/>
</dbReference>
<organism evidence="1 2">
    <name type="scientific">Mumia zhuanghuii</name>
    <dbReference type="NCBI Taxonomy" id="2585211"/>
    <lineage>
        <taxon>Bacteria</taxon>
        <taxon>Bacillati</taxon>
        <taxon>Actinomycetota</taxon>
        <taxon>Actinomycetes</taxon>
        <taxon>Propionibacteriales</taxon>
        <taxon>Nocardioidaceae</taxon>
        <taxon>Mumia</taxon>
    </lineage>
</organism>
<evidence type="ECO:0000313" key="2">
    <source>
        <dbReference type="Proteomes" id="UP000307768"/>
    </source>
</evidence>
<dbReference type="EMBL" id="VDFQ02000006">
    <property type="protein sequence ID" value="KAA1419923.1"/>
    <property type="molecule type" value="Genomic_DNA"/>
</dbReference>
<name>A0A5Q6RPD9_9ACTN</name>
<dbReference type="RefSeq" id="WP_149771146.1">
    <property type="nucleotide sequence ID" value="NZ_VDFQ02000006.1"/>
</dbReference>
<accession>A0A5Q6RPD9</accession>
<proteinExistence type="predicted"/>
<protein>
    <submittedName>
        <fullName evidence="1">Polyketide cyclase</fullName>
    </submittedName>
</protein>
<dbReference type="Gene3D" id="3.30.530.20">
    <property type="match status" value="1"/>
</dbReference>
<dbReference type="Proteomes" id="UP000307768">
    <property type="component" value="Unassembled WGS sequence"/>
</dbReference>
<comment type="caution">
    <text evidence="1">The sequence shown here is derived from an EMBL/GenBank/DDBJ whole genome shotgun (WGS) entry which is preliminary data.</text>
</comment>
<reference evidence="1 2" key="1">
    <citation type="submission" date="2019-09" db="EMBL/GenBank/DDBJ databases">
        <title>Mumia zhuanghuii sp. nov. isolated from the intestinal contents of plateau pika (Ochotona curzoniae) in the Qinghai-Tibet plateau of China.</title>
        <authorList>
            <person name="Tian Z."/>
        </authorList>
    </citation>
    <scope>NUCLEOTIDE SEQUENCE [LARGE SCALE GENOMIC DNA]</scope>
    <source>
        <strain evidence="2">350</strain>
    </source>
</reference>
<dbReference type="SUPFAM" id="SSF55961">
    <property type="entry name" value="Bet v1-like"/>
    <property type="match status" value="1"/>
</dbReference>
<gene>
    <name evidence="1" type="ORF">FE697_018680</name>
</gene>
<dbReference type="OrthoDB" id="191189at2"/>
<evidence type="ECO:0000313" key="1">
    <source>
        <dbReference type="EMBL" id="KAA1419923.1"/>
    </source>
</evidence>
<dbReference type="InterPro" id="IPR023393">
    <property type="entry name" value="START-like_dom_sf"/>
</dbReference>
<dbReference type="AlphaFoldDB" id="A0A5Q6RPD9"/>